<dbReference type="GO" id="GO:0003677">
    <property type="term" value="F:DNA binding"/>
    <property type="evidence" value="ECO:0007669"/>
    <property type="project" value="InterPro"/>
</dbReference>
<dbReference type="InterPro" id="IPR011109">
    <property type="entry name" value="DNA_bind_recombinase_dom"/>
</dbReference>
<evidence type="ECO:0000259" key="3">
    <source>
        <dbReference type="PROSITE" id="PS51737"/>
    </source>
</evidence>
<dbReference type="Pfam" id="PF00239">
    <property type="entry name" value="Resolvase"/>
    <property type="match status" value="1"/>
</dbReference>
<evidence type="ECO:0000259" key="2">
    <source>
        <dbReference type="PROSITE" id="PS51736"/>
    </source>
</evidence>
<feature type="domain" description="Resolvase/invertase-type recombinase catalytic" evidence="2">
    <location>
        <begin position="2"/>
        <end position="152"/>
    </location>
</feature>
<dbReference type="HOGENOM" id="CLU_010686_18_11_9"/>
<dbReference type="KEGG" id="slp:Slip_R0041"/>
<reference evidence="5" key="1">
    <citation type="journal article" date="2010" name="Stand. Genomic Sci.">
        <title>Complete genome sequence of Syntrophothermus lipocalidus type strain (TGB-C1T).</title>
        <authorList>
            <consortium name="US DOE Joint Genome Institute (JGI-PGF)"/>
            <person name="Djao O."/>
            <person name="Zhang X."/>
            <person name="Lucas S."/>
            <person name="Lapidus A."/>
            <person name="Glavina Del Rio T."/>
            <person name="Nolan M."/>
            <person name="Tice H."/>
            <person name="Cheng J."/>
            <person name="Han C."/>
            <person name="Tapia R."/>
            <person name="Goodwin L."/>
            <person name="Pitluck S."/>
            <person name="Liolios K."/>
            <person name="Ivanova N."/>
            <person name="Mavromatis K."/>
            <person name="Mikhailova N."/>
            <person name="Ovchinnikova G."/>
            <person name="Pati A."/>
            <person name="Brambilla E."/>
            <person name="Chen A."/>
            <person name="Palaniappan K."/>
            <person name="Land M."/>
            <person name="Hauser L."/>
            <person name="Chang Y."/>
            <person name="Jeffries C."/>
            <person name="Rohde M."/>
            <person name="Sikorski J."/>
            <person name="Spring S."/>
            <person name="Goker M."/>
            <person name="Detter J."/>
            <person name="Woyke T."/>
            <person name="Bristow J."/>
            <person name="Eisen J."/>
            <person name="Markowitz V."/>
            <person name="Hugenholtz P."/>
            <person name="Kyrpides N."/>
            <person name="Klenk H."/>
        </authorList>
    </citation>
    <scope>NUCLEOTIDE SEQUENCE [LARGE SCALE GENOMIC DNA]</scope>
    <source>
        <strain evidence="5">DSM 12680 / TGB-C1</strain>
    </source>
</reference>
<keyword evidence="1" id="KW-0175">Coiled coil</keyword>
<protein>
    <submittedName>
        <fullName evidence="4">Recombinase</fullName>
    </submittedName>
</protein>
<dbReference type="CDD" id="cd00338">
    <property type="entry name" value="Ser_Recombinase"/>
    <property type="match status" value="1"/>
</dbReference>
<evidence type="ECO:0000256" key="1">
    <source>
        <dbReference type="SAM" id="Coils"/>
    </source>
</evidence>
<dbReference type="PANTHER" id="PTHR30461:SF23">
    <property type="entry name" value="DNA RECOMBINASE-RELATED"/>
    <property type="match status" value="1"/>
</dbReference>
<dbReference type="InterPro" id="IPR025827">
    <property type="entry name" value="Zn_ribbon_recom_dom"/>
</dbReference>
<dbReference type="InterPro" id="IPR036162">
    <property type="entry name" value="Resolvase-like_N_sf"/>
</dbReference>
<dbReference type="InterPro" id="IPR006119">
    <property type="entry name" value="Resolv_N"/>
</dbReference>
<dbReference type="PROSITE" id="PS51736">
    <property type="entry name" value="RECOMBINASES_3"/>
    <property type="match status" value="1"/>
</dbReference>
<dbReference type="AlphaFoldDB" id="D7CPG0"/>
<dbReference type="Gene3D" id="3.40.50.1390">
    <property type="entry name" value="Resolvase, N-terminal catalytic domain"/>
    <property type="match status" value="1"/>
</dbReference>
<dbReference type="STRING" id="643648.Slip_R0041"/>
<dbReference type="InterPro" id="IPR050639">
    <property type="entry name" value="SSR_resolvase"/>
</dbReference>
<evidence type="ECO:0000313" key="4">
    <source>
        <dbReference type="EMBL" id="ADI02595.1"/>
    </source>
</evidence>
<dbReference type="Proteomes" id="UP000000378">
    <property type="component" value="Chromosome"/>
</dbReference>
<dbReference type="EMBL" id="CP002048">
    <property type="protein sequence ID" value="ADI02595.1"/>
    <property type="molecule type" value="Genomic_DNA"/>
</dbReference>
<dbReference type="eggNOG" id="COG1961">
    <property type="taxonomic scope" value="Bacteria"/>
</dbReference>
<gene>
    <name evidence="4" type="ORF">Slip_R0041</name>
</gene>
<dbReference type="SMART" id="SM00857">
    <property type="entry name" value="Resolvase"/>
    <property type="match status" value="1"/>
</dbReference>
<evidence type="ECO:0000313" key="5">
    <source>
        <dbReference type="Proteomes" id="UP000000378"/>
    </source>
</evidence>
<dbReference type="GO" id="GO:0000150">
    <property type="term" value="F:DNA strand exchange activity"/>
    <property type="evidence" value="ECO:0007669"/>
    <property type="project" value="InterPro"/>
</dbReference>
<feature type="coiled-coil region" evidence="1">
    <location>
        <begin position="379"/>
        <end position="447"/>
    </location>
</feature>
<keyword evidence="5" id="KW-1185">Reference proteome</keyword>
<dbReference type="Pfam" id="PF07508">
    <property type="entry name" value="Recombinase"/>
    <property type="match status" value="1"/>
</dbReference>
<dbReference type="SUPFAM" id="SSF53041">
    <property type="entry name" value="Resolvase-like"/>
    <property type="match status" value="1"/>
</dbReference>
<dbReference type="PANTHER" id="PTHR30461">
    <property type="entry name" value="DNA-INVERTASE FROM LAMBDOID PROPHAGE"/>
    <property type="match status" value="1"/>
</dbReference>
<dbReference type="InterPro" id="IPR038109">
    <property type="entry name" value="DNA_bind_recomb_sf"/>
</dbReference>
<reference evidence="4 5" key="2">
    <citation type="journal article" date="2010" name="Stand. Genomic Sci.">
        <title>Complete genome sequence of Syntrophothermus lipocalidus type strain (TGB-C1).</title>
        <authorList>
            <person name="Djao O.D."/>
            <person name="Zhang X."/>
            <person name="Lucas S."/>
            <person name="Lapidus A."/>
            <person name="Del Rio T.G."/>
            <person name="Nolan M."/>
            <person name="Tice H."/>
            <person name="Cheng J.F."/>
            <person name="Han C."/>
            <person name="Tapia R."/>
            <person name="Goodwin L."/>
            <person name="Pitluck S."/>
            <person name="Liolios K."/>
            <person name="Ivanova N."/>
            <person name="Mavromatis K."/>
            <person name="Mikhailova N."/>
            <person name="Ovchinnikova G."/>
            <person name="Pati A."/>
            <person name="Brambilla E."/>
            <person name="Chen A."/>
            <person name="Palaniappan K."/>
            <person name="Land M."/>
            <person name="Hauser L."/>
            <person name="Chang Y.J."/>
            <person name="Jeffries C.D."/>
            <person name="Rohde M."/>
            <person name="Sikorski J."/>
            <person name="Spring S."/>
            <person name="Goker M."/>
            <person name="Detter J.C."/>
            <person name="Woyke T."/>
            <person name="Bristow J."/>
            <person name="Eisen J.A."/>
            <person name="Markowitz V."/>
            <person name="Hugenholtz P."/>
            <person name="Kyrpides N.C."/>
            <person name="Klenk H.P."/>
        </authorList>
    </citation>
    <scope>NUCLEOTIDE SEQUENCE [LARGE SCALE GENOMIC DNA]</scope>
    <source>
        <strain evidence="5">DSM 12680 / TGB-C1</strain>
    </source>
</reference>
<organism evidence="4 5">
    <name type="scientific">Syntrophothermus lipocalidus (strain DSM 12680 / TGB-C1)</name>
    <dbReference type="NCBI Taxonomy" id="643648"/>
    <lineage>
        <taxon>Bacteria</taxon>
        <taxon>Bacillati</taxon>
        <taxon>Bacillota</taxon>
        <taxon>Clostridia</taxon>
        <taxon>Eubacteriales</taxon>
        <taxon>Syntrophomonadaceae</taxon>
        <taxon>Syntrophothermus</taxon>
    </lineage>
</organism>
<sequence>MKAVIYARYSSDNQREESITAQVRACTEYAERQGYTVVKVYTDEARSAQTDDRPGFLQMIADIKAKRLVVDVVLVHKLDRFARNRYDSAFYKRELRRAGVRVESVLERLDDSPESVLLESLIEGMSEYYSKNLAREVMKGMKETAFQCKHTGGTPPLGYDVDKERNYIVNEAEAEAVRLIFSMYADGYSYNRIIDELNKRGLKTKTGRPFGKNSIHDILRNKKYAGYFTFNRSARKSPDGKRNNHASKPPEEIIEIPGGIPAIVTEELFRKAQARLERNRRLAQAASGSYRAREAYLLSGLIYCGKCDSRMVGTSGSYHTRVSREYRRRCYYHCNNAWRTKQCSARKVNKEEIEAYVIERLEEEVFSTRAIRKLASRLYKQYIRELKDTEGENKYLAQEIRTVEQQITNVVEAITIGGQIKTLVEQLKSLEMRKAILEARLLEWRHRHEQSTFSLENIAAYLKAQRELLRSKDPVQIKQVLERFIEKVVVNPESIEITFKVTVDTHGGGGGSRTPVRKKDQPSLSERSLCFAFRPQAAHRQATLRLSLCVSLEGPQGERLPEYPY</sequence>
<name>D7CPG0_SYNLT</name>
<accession>D7CPG0</accession>
<dbReference type="Gene3D" id="3.90.1750.20">
    <property type="entry name" value="Putative Large Serine Recombinase, Chain B, Domain 2"/>
    <property type="match status" value="1"/>
</dbReference>
<dbReference type="Pfam" id="PF13408">
    <property type="entry name" value="Zn_ribbon_recom"/>
    <property type="match status" value="1"/>
</dbReference>
<dbReference type="PROSITE" id="PS51737">
    <property type="entry name" value="RECOMBINASE_DNA_BIND"/>
    <property type="match status" value="1"/>
</dbReference>
<proteinExistence type="predicted"/>
<feature type="domain" description="Recombinase" evidence="3">
    <location>
        <begin position="156"/>
        <end position="282"/>
    </location>
</feature>